<feature type="region of interest" description="Disordered" evidence="1">
    <location>
        <begin position="338"/>
        <end position="365"/>
    </location>
</feature>
<sequence>MLWYDFCFCMNNNVSLDVVLWGERATSFPAEQLHKDGQNSPQIVIFVGTLVRSYADKVSLSGGSSCKWYINPEVPEAENLLASVRIMHQPVTLAQQLAYNEPNTFVAEHRKISDIKYLHPFTNKKTEWLVTVKVMKIDKSWWYNSCKKCLKTAKPHGNTYKYTNHTCNTIGAINPRYKLAITAGDETGDTEFILFGRIAQRLIKRTVDALIADNPPGFIPDEITRLLEKVFTFNVSFTENTISSGNVSFQVNAIVAEIDDGNPLPLTPIGSQSSSLVLSQSAGSSVQATPEKDITFTLTSPATRTKRARSPAALQDTESSLINMVGPVATSPVITGCSTRETEHSATQKRARAAPGKKTAKRLFADEDAKKDDKDYSSAATSETRSVEEDAYSQDIRRMICFCVCRRDVQEMCSSVVEFGIELLMFNKLAIMMIVCILR</sequence>
<dbReference type="PANTHER" id="PTHR47165">
    <property type="entry name" value="OS03G0429900 PROTEIN"/>
    <property type="match status" value="1"/>
</dbReference>
<proteinExistence type="predicted"/>
<evidence type="ECO:0000313" key="2">
    <source>
        <dbReference type="EMBL" id="PUZ60030.1"/>
    </source>
</evidence>
<organism evidence="2 3">
    <name type="scientific">Panicum hallii var. hallii</name>
    <dbReference type="NCBI Taxonomy" id="1504633"/>
    <lineage>
        <taxon>Eukaryota</taxon>
        <taxon>Viridiplantae</taxon>
        <taxon>Streptophyta</taxon>
        <taxon>Embryophyta</taxon>
        <taxon>Tracheophyta</taxon>
        <taxon>Spermatophyta</taxon>
        <taxon>Magnoliopsida</taxon>
        <taxon>Liliopsida</taxon>
        <taxon>Poales</taxon>
        <taxon>Poaceae</taxon>
        <taxon>PACMAD clade</taxon>
        <taxon>Panicoideae</taxon>
        <taxon>Panicodae</taxon>
        <taxon>Paniceae</taxon>
        <taxon>Panicinae</taxon>
        <taxon>Panicum</taxon>
        <taxon>Panicum sect. Panicum</taxon>
    </lineage>
</organism>
<gene>
    <name evidence="2" type="ORF">GQ55_4G090300</name>
</gene>
<dbReference type="OrthoDB" id="690687at2759"/>
<evidence type="ECO:0008006" key="4">
    <source>
        <dbReference type="Google" id="ProtNLM"/>
    </source>
</evidence>
<dbReference type="CDD" id="cd04476">
    <property type="entry name" value="RPA1_DBD_C"/>
    <property type="match status" value="1"/>
</dbReference>
<name>A0A2T7DWT5_9POAL</name>
<dbReference type="InterPro" id="IPR012340">
    <property type="entry name" value="NA-bd_OB-fold"/>
</dbReference>
<protein>
    <recommendedName>
        <fullName evidence="4">Replication factor A C-terminal domain-containing protein</fullName>
    </recommendedName>
</protein>
<accession>A0A2T7DWT5</accession>
<dbReference type="PANTHER" id="PTHR47165:SF3">
    <property type="entry name" value="RETROTRANSPOSON-LIKE PROTEIN"/>
    <property type="match status" value="1"/>
</dbReference>
<dbReference type="Gramene" id="PUZ60030">
    <property type="protein sequence ID" value="PUZ60030"/>
    <property type="gene ID" value="GQ55_4G090300"/>
</dbReference>
<dbReference type="Gene3D" id="2.40.50.140">
    <property type="entry name" value="Nucleic acid-binding proteins"/>
    <property type="match status" value="2"/>
</dbReference>
<dbReference type="EMBL" id="CM009752">
    <property type="protein sequence ID" value="PUZ60030.1"/>
    <property type="molecule type" value="Genomic_DNA"/>
</dbReference>
<dbReference type="AlphaFoldDB" id="A0A2T7DWT5"/>
<dbReference type="CDD" id="cd04481">
    <property type="entry name" value="RPA1_DBD_B_like"/>
    <property type="match status" value="1"/>
</dbReference>
<evidence type="ECO:0000256" key="1">
    <source>
        <dbReference type="SAM" id="MobiDB-lite"/>
    </source>
</evidence>
<keyword evidence="3" id="KW-1185">Reference proteome</keyword>
<reference evidence="2 3" key="1">
    <citation type="submission" date="2018-04" db="EMBL/GenBank/DDBJ databases">
        <title>WGS assembly of Panicum hallii var. hallii HAL2.</title>
        <authorList>
            <person name="Lovell J."/>
            <person name="Jenkins J."/>
            <person name="Lowry D."/>
            <person name="Mamidi S."/>
            <person name="Sreedasyam A."/>
            <person name="Weng X."/>
            <person name="Barry K."/>
            <person name="Bonette J."/>
            <person name="Campitelli B."/>
            <person name="Daum C."/>
            <person name="Gordon S."/>
            <person name="Gould B."/>
            <person name="Lipzen A."/>
            <person name="MacQueen A."/>
            <person name="Palacio-Mejia J."/>
            <person name="Plott C."/>
            <person name="Shakirov E."/>
            <person name="Shu S."/>
            <person name="Yoshinaga Y."/>
            <person name="Zane M."/>
            <person name="Rokhsar D."/>
            <person name="Grimwood J."/>
            <person name="Schmutz J."/>
            <person name="Juenger T."/>
        </authorList>
    </citation>
    <scope>NUCLEOTIDE SEQUENCE [LARGE SCALE GENOMIC DNA]</scope>
    <source>
        <strain evidence="3">cv. HAL2</strain>
    </source>
</reference>
<dbReference type="InterPro" id="IPR047192">
    <property type="entry name" value="Euk_RPA1_DBD_C"/>
</dbReference>
<dbReference type="STRING" id="1504633.A0A2T7DWT5"/>
<evidence type="ECO:0000313" key="3">
    <source>
        <dbReference type="Proteomes" id="UP000244336"/>
    </source>
</evidence>
<dbReference type="Proteomes" id="UP000244336">
    <property type="component" value="Chromosome 4"/>
</dbReference>
<dbReference type="SUPFAM" id="SSF50249">
    <property type="entry name" value="Nucleic acid-binding proteins"/>
    <property type="match status" value="2"/>
</dbReference>